<dbReference type="InterPro" id="IPR040079">
    <property type="entry name" value="Glutathione_S-Trfase"/>
</dbReference>
<dbReference type="InterPro" id="IPR036249">
    <property type="entry name" value="Thioredoxin-like_sf"/>
</dbReference>
<dbReference type="InterPro" id="IPR004046">
    <property type="entry name" value="GST_C"/>
</dbReference>
<dbReference type="Pfam" id="PF00043">
    <property type="entry name" value="GST_C"/>
    <property type="match status" value="1"/>
</dbReference>
<dbReference type="EMBL" id="JARJCM010000035">
    <property type="protein sequence ID" value="KAJ7037730.1"/>
    <property type="molecule type" value="Genomic_DNA"/>
</dbReference>
<accession>A0AAD6X6X3</accession>
<dbReference type="InterPro" id="IPR036282">
    <property type="entry name" value="Glutathione-S-Trfase_C_sf"/>
</dbReference>
<evidence type="ECO:0000256" key="2">
    <source>
        <dbReference type="ARBA" id="ARBA00022679"/>
    </source>
</evidence>
<dbReference type="GO" id="GO:0006749">
    <property type="term" value="P:glutathione metabolic process"/>
    <property type="evidence" value="ECO:0007669"/>
    <property type="project" value="TreeGrafter"/>
</dbReference>
<dbReference type="GO" id="GO:0004364">
    <property type="term" value="F:glutathione transferase activity"/>
    <property type="evidence" value="ECO:0007669"/>
    <property type="project" value="UniProtKB-EC"/>
</dbReference>
<evidence type="ECO:0000256" key="4">
    <source>
        <dbReference type="RuleBase" id="RU003494"/>
    </source>
</evidence>
<dbReference type="GO" id="GO:0043295">
    <property type="term" value="F:glutathione binding"/>
    <property type="evidence" value="ECO:0007669"/>
    <property type="project" value="TreeGrafter"/>
</dbReference>
<protein>
    <recommendedName>
        <fullName evidence="1">glutathione transferase</fullName>
        <ecNumber evidence="1">2.5.1.18</ecNumber>
    </recommendedName>
</protein>
<keyword evidence="2" id="KW-0808">Transferase</keyword>
<name>A0AAD6X6X3_9AGAR</name>
<evidence type="ECO:0000313" key="7">
    <source>
        <dbReference type="EMBL" id="KAJ7037730.1"/>
    </source>
</evidence>
<evidence type="ECO:0000256" key="3">
    <source>
        <dbReference type="ARBA" id="ARBA00047960"/>
    </source>
</evidence>
<dbReference type="SUPFAM" id="SSF47616">
    <property type="entry name" value="GST C-terminal domain-like"/>
    <property type="match status" value="1"/>
</dbReference>
<organism evidence="7 8">
    <name type="scientific">Mycena alexandri</name>
    <dbReference type="NCBI Taxonomy" id="1745969"/>
    <lineage>
        <taxon>Eukaryota</taxon>
        <taxon>Fungi</taxon>
        <taxon>Dikarya</taxon>
        <taxon>Basidiomycota</taxon>
        <taxon>Agaricomycotina</taxon>
        <taxon>Agaricomycetes</taxon>
        <taxon>Agaricomycetidae</taxon>
        <taxon>Agaricales</taxon>
        <taxon>Marasmiineae</taxon>
        <taxon>Mycenaceae</taxon>
        <taxon>Mycena</taxon>
    </lineage>
</organism>
<keyword evidence="8" id="KW-1185">Reference proteome</keyword>
<dbReference type="PROSITE" id="PS50405">
    <property type="entry name" value="GST_CTER"/>
    <property type="match status" value="1"/>
</dbReference>
<dbReference type="SFLD" id="SFLDS00019">
    <property type="entry name" value="Glutathione_Transferase_(cytos"/>
    <property type="match status" value="1"/>
</dbReference>
<evidence type="ECO:0000256" key="1">
    <source>
        <dbReference type="ARBA" id="ARBA00012452"/>
    </source>
</evidence>
<dbReference type="GO" id="GO:0005737">
    <property type="term" value="C:cytoplasm"/>
    <property type="evidence" value="ECO:0007669"/>
    <property type="project" value="TreeGrafter"/>
</dbReference>
<proteinExistence type="inferred from homology"/>
<comment type="caution">
    <text evidence="7">The sequence shown here is derived from an EMBL/GenBank/DDBJ whole genome shotgun (WGS) entry which is preliminary data.</text>
</comment>
<dbReference type="InterPro" id="IPR004045">
    <property type="entry name" value="Glutathione_S-Trfase_N"/>
</dbReference>
<gene>
    <name evidence="7" type="ORF">C8F04DRAFT_998737</name>
</gene>
<dbReference type="AlphaFoldDB" id="A0AAD6X6X3"/>
<dbReference type="Gene3D" id="1.20.1050.10">
    <property type="match status" value="1"/>
</dbReference>
<dbReference type="Pfam" id="PF02798">
    <property type="entry name" value="GST_N"/>
    <property type="match status" value="1"/>
</dbReference>
<feature type="domain" description="GST C-terminal" evidence="6">
    <location>
        <begin position="60"/>
        <end position="178"/>
    </location>
</feature>
<dbReference type="PROSITE" id="PS50404">
    <property type="entry name" value="GST_NTER"/>
    <property type="match status" value="1"/>
</dbReference>
<dbReference type="PANTHER" id="PTHR43900">
    <property type="entry name" value="GLUTATHIONE S-TRANSFERASE RHO"/>
    <property type="match status" value="1"/>
</dbReference>
<evidence type="ECO:0000259" key="6">
    <source>
        <dbReference type="PROSITE" id="PS50405"/>
    </source>
</evidence>
<reference evidence="7" key="1">
    <citation type="submission" date="2023-03" db="EMBL/GenBank/DDBJ databases">
        <title>Massive genome expansion in bonnet fungi (Mycena s.s.) driven by repeated elements and novel gene families across ecological guilds.</title>
        <authorList>
            <consortium name="Lawrence Berkeley National Laboratory"/>
            <person name="Harder C.B."/>
            <person name="Miyauchi S."/>
            <person name="Viragh M."/>
            <person name="Kuo A."/>
            <person name="Thoen E."/>
            <person name="Andreopoulos B."/>
            <person name="Lu D."/>
            <person name="Skrede I."/>
            <person name="Drula E."/>
            <person name="Henrissat B."/>
            <person name="Morin E."/>
            <person name="Kohler A."/>
            <person name="Barry K."/>
            <person name="LaButti K."/>
            <person name="Morin E."/>
            <person name="Salamov A."/>
            <person name="Lipzen A."/>
            <person name="Mereny Z."/>
            <person name="Hegedus B."/>
            <person name="Baldrian P."/>
            <person name="Stursova M."/>
            <person name="Weitz H."/>
            <person name="Taylor A."/>
            <person name="Grigoriev I.V."/>
            <person name="Nagy L.G."/>
            <person name="Martin F."/>
            <person name="Kauserud H."/>
        </authorList>
    </citation>
    <scope>NUCLEOTIDE SEQUENCE</scope>
    <source>
        <strain evidence="7">CBHHK200</strain>
    </source>
</reference>
<feature type="domain" description="GST N-terminal" evidence="5">
    <location>
        <begin position="1"/>
        <end position="47"/>
    </location>
</feature>
<dbReference type="Gene3D" id="3.40.30.10">
    <property type="entry name" value="Glutaredoxin"/>
    <property type="match status" value="1"/>
</dbReference>
<sequence>MIKAHKTPEFLEKQPLGQVPYLDDDGFIVYESRAICRYITAKVSRIRAHPDRPRGERALRAADALRADRATLAWRSIRMASYRKIMGVEADKAVIDSLMATLDKTLEGYDVILGKHRCLAGDTLTLTDLFHIPYISYVGLQGSDIMTKRLNVARWYNELVARPSWLTYVGGVKSALEY</sequence>
<evidence type="ECO:0000313" key="8">
    <source>
        <dbReference type="Proteomes" id="UP001218188"/>
    </source>
</evidence>
<dbReference type="PANTHER" id="PTHR43900:SF3">
    <property type="entry name" value="GLUTATHIONE S-TRANSFERASE RHO"/>
    <property type="match status" value="1"/>
</dbReference>
<evidence type="ECO:0000259" key="5">
    <source>
        <dbReference type="PROSITE" id="PS50404"/>
    </source>
</evidence>
<dbReference type="SUPFAM" id="SSF52833">
    <property type="entry name" value="Thioredoxin-like"/>
    <property type="match status" value="1"/>
</dbReference>
<dbReference type="Proteomes" id="UP001218188">
    <property type="component" value="Unassembled WGS sequence"/>
</dbReference>
<comment type="similarity">
    <text evidence="4">Belongs to the GST superfamily.</text>
</comment>
<dbReference type="InterPro" id="IPR010987">
    <property type="entry name" value="Glutathione-S-Trfase_C-like"/>
</dbReference>
<dbReference type="EC" id="2.5.1.18" evidence="1"/>
<comment type="catalytic activity">
    <reaction evidence="3">
        <text>RX + glutathione = an S-substituted glutathione + a halide anion + H(+)</text>
        <dbReference type="Rhea" id="RHEA:16437"/>
        <dbReference type="ChEBI" id="CHEBI:15378"/>
        <dbReference type="ChEBI" id="CHEBI:16042"/>
        <dbReference type="ChEBI" id="CHEBI:17792"/>
        <dbReference type="ChEBI" id="CHEBI:57925"/>
        <dbReference type="ChEBI" id="CHEBI:90779"/>
        <dbReference type="EC" id="2.5.1.18"/>
    </reaction>
</comment>